<reference evidence="3" key="1">
    <citation type="submission" date="2023-08" db="EMBL/GenBank/DDBJ databases">
        <authorList>
            <person name="Audoor S."/>
            <person name="Bilcke G."/>
        </authorList>
    </citation>
    <scope>NUCLEOTIDE SEQUENCE</scope>
</reference>
<sequence>MVDSIKSVVISPGGIATIVVILVLLIVYWKYRGAIRRRLKQVKEESWLFGVGVTIVRGEPNQATNIFPNLVLLQINPSFQEAHPDWKLVSLGDYLSTLRPKQLPKGFTPKQLPKLVQRELEAGLASGLLKALGPNLGRALLPAVGFGPIHGQAQKLGSKLATRWILSKQAAANTLGDDEDRAGLPISILSVLALSENNARLNSGGGTRTNKNNEGVVEVNNDNDASPLPSLDDKLPGSNLSAMRKMKNGENDSGPSFDTDILPNSGFVLDQDFHKTIRKLEKTIVDQGHCADHSPIELQAAQAELEEDSKYGDSKTAKDRDDDTKGMQQYDPNDRSMGEPVPINPRLFPDLHLGHGDALCSHTKRQVLQMRLVAVLLNRLGANYHRLANPDNAEALFTMKLTKDGPVISKPSEFIQGLIDKGQDITIVPTTRITSFGLGMCLKESDGSWSNIPLAAFIESGYEDKDGNMAPAMMPHSGLRLIIGDGPLTSNQHQEYDDFEGSAISNPLIIQHFIGIEGFCGWKMDQNAEVPYNENVESGRPLKDASEIVRAVRLSALYANVLNGLATELELPFGGYGVTAVCNDSAAIIQQCLYGESYIFPLTSIGRYMQRTLRYNQSMDRKLQSVPSMQEELDDLDALEKGMMELPSDINSTPANAADAARRVLKTLQPQLPLTLLKDSKTIMENILQEHEDQKEHKKQANEESTFTITRL</sequence>
<keyword evidence="2" id="KW-0472">Membrane</keyword>
<evidence type="ECO:0000313" key="3">
    <source>
        <dbReference type="EMBL" id="CAJ1939011.1"/>
    </source>
</evidence>
<keyword evidence="2" id="KW-0812">Transmembrane</keyword>
<feature type="compositionally biased region" description="Low complexity" evidence="1">
    <location>
        <begin position="210"/>
        <end position="224"/>
    </location>
</feature>
<name>A0AAD2FL08_9STRA</name>
<feature type="region of interest" description="Disordered" evidence="1">
    <location>
        <begin position="202"/>
        <end position="258"/>
    </location>
</feature>
<proteinExistence type="predicted"/>
<comment type="caution">
    <text evidence="3">The sequence shown here is derived from an EMBL/GenBank/DDBJ whole genome shotgun (WGS) entry which is preliminary data.</text>
</comment>
<evidence type="ECO:0000256" key="2">
    <source>
        <dbReference type="SAM" id="Phobius"/>
    </source>
</evidence>
<feature type="compositionally biased region" description="Basic and acidic residues" evidence="1">
    <location>
        <begin position="308"/>
        <end position="325"/>
    </location>
</feature>
<feature type="region of interest" description="Disordered" evidence="1">
    <location>
        <begin position="305"/>
        <end position="342"/>
    </location>
</feature>
<protein>
    <submittedName>
        <fullName evidence="3">Uncharacterized protein</fullName>
    </submittedName>
</protein>
<feature type="transmembrane region" description="Helical" evidence="2">
    <location>
        <begin position="12"/>
        <end position="31"/>
    </location>
</feature>
<feature type="compositionally biased region" description="Basic and acidic residues" evidence="1">
    <location>
        <begin position="690"/>
        <end position="702"/>
    </location>
</feature>
<evidence type="ECO:0000256" key="1">
    <source>
        <dbReference type="SAM" id="MobiDB-lite"/>
    </source>
</evidence>
<organism evidence="3 4">
    <name type="scientific">Cylindrotheca closterium</name>
    <dbReference type="NCBI Taxonomy" id="2856"/>
    <lineage>
        <taxon>Eukaryota</taxon>
        <taxon>Sar</taxon>
        <taxon>Stramenopiles</taxon>
        <taxon>Ochrophyta</taxon>
        <taxon>Bacillariophyta</taxon>
        <taxon>Bacillariophyceae</taxon>
        <taxon>Bacillariophycidae</taxon>
        <taxon>Bacillariales</taxon>
        <taxon>Bacillariaceae</taxon>
        <taxon>Cylindrotheca</taxon>
    </lineage>
</organism>
<keyword evidence="2" id="KW-1133">Transmembrane helix</keyword>
<dbReference type="EMBL" id="CAKOGP040000779">
    <property type="protein sequence ID" value="CAJ1939011.1"/>
    <property type="molecule type" value="Genomic_DNA"/>
</dbReference>
<dbReference type="AlphaFoldDB" id="A0AAD2FL08"/>
<feature type="compositionally biased region" description="Polar residues" evidence="1">
    <location>
        <begin position="703"/>
        <end position="712"/>
    </location>
</feature>
<gene>
    <name evidence="3" type="ORF">CYCCA115_LOCUS6380</name>
</gene>
<feature type="region of interest" description="Disordered" evidence="1">
    <location>
        <begin position="690"/>
        <end position="712"/>
    </location>
</feature>
<keyword evidence="4" id="KW-1185">Reference proteome</keyword>
<accession>A0AAD2FL08</accession>
<evidence type="ECO:0000313" key="4">
    <source>
        <dbReference type="Proteomes" id="UP001295423"/>
    </source>
</evidence>
<dbReference type="Proteomes" id="UP001295423">
    <property type="component" value="Unassembled WGS sequence"/>
</dbReference>